<dbReference type="EC" id="3.6.5.5" evidence="1"/>
<reference evidence="1" key="1">
    <citation type="submission" date="2022-07" db="EMBL/GenBank/DDBJ databases">
        <title>Phylogenomic reconstructions and comparative analyses of Kickxellomycotina fungi.</title>
        <authorList>
            <person name="Reynolds N.K."/>
            <person name="Stajich J.E."/>
            <person name="Barry K."/>
            <person name="Grigoriev I.V."/>
            <person name="Crous P."/>
            <person name="Smith M.E."/>
        </authorList>
    </citation>
    <scope>NUCLEOTIDE SEQUENCE</scope>
    <source>
        <strain evidence="1">Benny 63K</strain>
    </source>
</reference>
<proteinExistence type="predicted"/>
<keyword evidence="1" id="KW-0378">Hydrolase</keyword>
<dbReference type="Proteomes" id="UP001150581">
    <property type="component" value="Unassembled WGS sequence"/>
</dbReference>
<accession>A0ACC1I368</accession>
<protein>
    <submittedName>
        <fullName evidence="1">Dynamin- GTPase protein</fullName>
        <ecNumber evidence="1">3.6.5.5</ecNumber>
    </submittedName>
</protein>
<gene>
    <name evidence="1" type="primary">DNM1_3</name>
    <name evidence="1" type="ORF">LPJ66_010031</name>
</gene>
<feature type="non-terminal residue" evidence="1">
    <location>
        <position position="1"/>
    </location>
</feature>
<dbReference type="EMBL" id="JANBPG010002483">
    <property type="protein sequence ID" value="KAJ1885611.1"/>
    <property type="molecule type" value="Genomic_DNA"/>
</dbReference>
<organism evidence="1 2">
    <name type="scientific">Kickxella alabastrina</name>
    <dbReference type="NCBI Taxonomy" id="61397"/>
    <lineage>
        <taxon>Eukaryota</taxon>
        <taxon>Fungi</taxon>
        <taxon>Fungi incertae sedis</taxon>
        <taxon>Zoopagomycota</taxon>
        <taxon>Kickxellomycotina</taxon>
        <taxon>Kickxellomycetes</taxon>
        <taxon>Kickxellales</taxon>
        <taxon>Kickxellaceae</taxon>
        <taxon>Kickxella</taxon>
    </lineage>
</organism>
<name>A0ACC1I368_9FUNG</name>
<keyword evidence="2" id="KW-1185">Reference proteome</keyword>
<evidence type="ECO:0000313" key="2">
    <source>
        <dbReference type="Proteomes" id="UP001150581"/>
    </source>
</evidence>
<sequence>IAFQLLVKPQIKSLEPPAQRCVQLAYEELMKIGLSCGNNEMRRYPRLHAKVMEVVSDLLRERVGPTADYIESLIAIERAYINTNHPDFIGGPGAIDDLQRKLERKRKDNARARVRDVNKNAKSAHQRSIDVDTVIVSSNGATDEYVDLTIVDTAEIDDRVDSHRRKSSISANIHALRGPGSGSPIGSVASAGGPTNGKFFNSFFGAGGRRDGLHVSADEPRAGHASVIPVPNRLSNLAGEGTSFDDEVAALSAQMSTDLNTADQRDEMETTLIRSLIASYFSIVRKSIQDLVPKAIMHLLVNEVCQNMQNRLVEELYMEPLTTELLQEDPALVAERDQCAAMLGVYKKAFAIINESM</sequence>
<comment type="caution">
    <text evidence="1">The sequence shown here is derived from an EMBL/GenBank/DDBJ whole genome shotgun (WGS) entry which is preliminary data.</text>
</comment>
<evidence type="ECO:0000313" key="1">
    <source>
        <dbReference type="EMBL" id="KAJ1885611.1"/>
    </source>
</evidence>